<proteinExistence type="predicted"/>
<evidence type="ECO:0000259" key="2">
    <source>
        <dbReference type="Pfam" id="PF13477"/>
    </source>
</evidence>
<evidence type="ECO:0000313" key="3">
    <source>
        <dbReference type="EMBL" id="MPM66839.1"/>
    </source>
</evidence>
<dbReference type="PANTHER" id="PTHR12526:SF630">
    <property type="entry name" value="GLYCOSYLTRANSFERASE"/>
    <property type="match status" value="1"/>
</dbReference>
<dbReference type="GO" id="GO:0016757">
    <property type="term" value="F:glycosyltransferase activity"/>
    <property type="evidence" value="ECO:0007669"/>
    <property type="project" value="UniProtKB-KW"/>
</dbReference>
<dbReference type="InterPro" id="IPR001296">
    <property type="entry name" value="Glyco_trans_1"/>
</dbReference>
<organism evidence="3">
    <name type="scientific">bioreactor metagenome</name>
    <dbReference type="NCBI Taxonomy" id="1076179"/>
    <lineage>
        <taxon>unclassified sequences</taxon>
        <taxon>metagenomes</taxon>
        <taxon>ecological metagenomes</taxon>
    </lineage>
</organism>
<dbReference type="Pfam" id="PF00534">
    <property type="entry name" value="Glycos_transf_1"/>
    <property type="match status" value="1"/>
</dbReference>
<accession>A0A645BMY9</accession>
<protein>
    <submittedName>
        <fullName evidence="3">Putative glycosyltransferase EpsD</fullName>
        <ecNumber evidence="3">2.4.-.-</ecNumber>
    </submittedName>
</protein>
<dbReference type="Gene3D" id="3.40.50.2000">
    <property type="entry name" value="Glycogen Phosphorylase B"/>
    <property type="match status" value="2"/>
</dbReference>
<dbReference type="EC" id="2.4.-.-" evidence="3"/>
<keyword evidence="3" id="KW-0328">Glycosyltransferase</keyword>
<sequence>MKKILYVATLSRTINAFLIPHIEKLIEDGYEVDCACFVDQEIDKRILDKGCNIFEIPFSRNPLHVKNIKSYKKIKELYYKKKYDIVHVHTPVASFITRLALRNEKNLKMVYTCHGFHFYEGSPMINWVFFYPLEKMAAKWTDCLVTINSEDYKRANKFKLKNNGQIKKMNGVGIEKEKYVIQNFDRDKYRKSLDIDKDDFVILVLAELIKNKNHIQLIKSMNLLKDKYPNIKAVLAGNGPLEEEIKKQIKEYGLKDKISLLGWRDDIKELINLCDLVGLFSKREGLGKCLLEAMVCGKPVIATNTRGPRELIEENVNGFMFEINDIEATANSIEKLYKTSNESQQLEEKISKNANKYLLENVLSQLNSIYDMTDIDENELLGESI</sequence>
<keyword evidence="3" id="KW-0808">Transferase</keyword>
<dbReference type="CDD" id="cd03808">
    <property type="entry name" value="GT4_CapM-like"/>
    <property type="match status" value="1"/>
</dbReference>
<dbReference type="Pfam" id="PF13477">
    <property type="entry name" value="Glyco_trans_4_2"/>
    <property type="match status" value="1"/>
</dbReference>
<name>A0A645BMY9_9ZZZZ</name>
<dbReference type="SUPFAM" id="SSF53756">
    <property type="entry name" value="UDP-Glycosyltransferase/glycogen phosphorylase"/>
    <property type="match status" value="1"/>
</dbReference>
<dbReference type="EMBL" id="VSSQ01021327">
    <property type="protein sequence ID" value="MPM66839.1"/>
    <property type="molecule type" value="Genomic_DNA"/>
</dbReference>
<dbReference type="InterPro" id="IPR028098">
    <property type="entry name" value="Glyco_trans_4-like_N"/>
</dbReference>
<comment type="caution">
    <text evidence="3">The sequence shown here is derived from an EMBL/GenBank/DDBJ whole genome shotgun (WGS) entry which is preliminary data.</text>
</comment>
<feature type="domain" description="Glycosyl transferase family 1" evidence="1">
    <location>
        <begin position="185"/>
        <end position="354"/>
    </location>
</feature>
<evidence type="ECO:0000259" key="1">
    <source>
        <dbReference type="Pfam" id="PF00534"/>
    </source>
</evidence>
<feature type="domain" description="Glycosyltransferase subfamily 4-like N-terminal" evidence="2">
    <location>
        <begin position="3"/>
        <end position="147"/>
    </location>
</feature>
<reference evidence="3" key="1">
    <citation type="submission" date="2019-08" db="EMBL/GenBank/DDBJ databases">
        <authorList>
            <person name="Kucharzyk K."/>
            <person name="Murdoch R.W."/>
            <person name="Higgins S."/>
            <person name="Loffler F."/>
        </authorList>
    </citation>
    <scope>NUCLEOTIDE SEQUENCE</scope>
</reference>
<gene>
    <name evidence="3" type="primary">epsD_4</name>
    <name evidence="3" type="ORF">SDC9_113751</name>
</gene>
<dbReference type="AlphaFoldDB" id="A0A645BMY9"/>
<dbReference type="PANTHER" id="PTHR12526">
    <property type="entry name" value="GLYCOSYLTRANSFERASE"/>
    <property type="match status" value="1"/>
</dbReference>